<keyword evidence="2" id="KW-0812">Transmembrane</keyword>
<gene>
    <name evidence="3" type="ORF">NEMBOFW57_001967</name>
</gene>
<dbReference type="AlphaFoldDB" id="A0AAD4F735"/>
<evidence type="ECO:0000256" key="2">
    <source>
        <dbReference type="SAM" id="Phobius"/>
    </source>
</evidence>
<keyword evidence="2" id="KW-0472">Membrane</keyword>
<evidence type="ECO:0000313" key="4">
    <source>
        <dbReference type="Proteomes" id="UP001197093"/>
    </source>
</evidence>
<accession>A0AAD4F735</accession>
<feature type="region of interest" description="Disordered" evidence="1">
    <location>
        <begin position="212"/>
        <end position="240"/>
    </location>
</feature>
<sequence>MSETPTSAAPRDQFRKSCQDYQYAETLQNPFPEVVFSSSANTAQSTGPTSQAGGGDGTNETAHDPDTRSSLRPDTAGSSKEPRLHEDVWVEPPEVPWYKEISRRKWIAIIICTAGITGVLLAILGAMNKFSGGDSPPPPINCSAPSTFLSSILWVGTDDVSAYSGAFAQASTASACCELCLSQTPGCAGWLFNGSSAFTPCTRVVLKKEQGKKDEKKKDKKKSERGGEVVMTVAGRGDKDAGTCPDGVAVTTVFEETDGRRGGGEGAL</sequence>
<reference evidence="3" key="1">
    <citation type="submission" date="2023-02" db="EMBL/GenBank/DDBJ databases">
        <authorList>
            <person name="Palmer J.M."/>
        </authorList>
    </citation>
    <scope>NUCLEOTIDE SEQUENCE</scope>
    <source>
        <strain evidence="3">FW57</strain>
    </source>
</reference>
<dbReference type="EMBL" id="JAHCVI010000001">
    <property type="protein sequence ID" value="KAG7291938.1"/>
    <property type="molecule type" value="Genomic_DNA"/>
</dbReference>
<protein>
    <submittedName>
        <fullName evidence="3">Uncharacterized protein</fullName>
    </submittedName>
</protein>
<keyword evidence="4" id="KW-1185">Reference proteome</keyword>
<feature type="region of interest" description="Disordered" evidence="1">
    <location>
        <begin position="34"/>
        <end position="85"/>
    </location>
</feature>
<organism evidence="3 4">
    <name type="scientific">Staphylotrichum longicolle</name>
    <dbReference type="NCBI Taxonomy" id="669026"/>
    <lineage>
        <taxon>Eukaryota</taxon>
        <taxon>Fungi</taxon>
        <taxon>Dikarya</taxon>
        <taxon>Ascomycota</taxon>
        <taxon>Pezizomycotina</taxon>
        <taxon>Sordariomycetes</taxon>
        <taxon>Sordariomycetidae</taxon>
        <taxon>Sordariales</taxon>
        <taxon>Chaetomiaceae</taxon>
        <taxon>Staphylotrichum</taxon>
    </lineage>
</organism>
<keyword evidence="2" id="KW-1133">Transmembrane helix</keyword>
<evidence type="ECO:0000313" key="3">
    <source>
        <dbReference type="EMBL" id="KAG7291938.1"/>
    </source>
</evidence>
<feature type="transmembrane region" description="Helical" evidence="2">
    <location>
        <begin position="106"/>
        <end position="127"/>
    </location>
</feature>
<feature type="compositionally biased region" description="Polar residues" evidence="1">
    <location>
        <begin position="36"/>
        <end position="51"/>
    </location>
</feature>
<name>A0AAD4F735_9PEZI</name>
<feature type="compositionally biased region" description="Basic and acidic residues" evidence="1">
    <location>
        <begin position="61"/>
        <end position="71"/>
    </location>
</feature>
<dbReference type="Proteomes" id="UP001197093">
    <property type="component" value="Unassembled WGS sequence"/>
</dbReference>
<comment type="caution">
    <text evidence="3">The sequence shown here is derived from an EMBL/GenBank/DDBJ whole genome shotgun (WGS) entry which is preliminary data.</text>
</comment>
<feature type="compositionally biased region" description="Basic and acidic residues" evidence="1">
    <location>
        <begin position="212"/>
        <end position="227"/>
    </location>
</feature>
<proteinExistence type="predicted"/>
<evidence type="ECO:0000256" key="1">
    <source>
        <dbReference type="SAM" id="MobiDB-lite"/>
    </source>
</evidence>